<dbReference type="KEGG" id="aprc:113847875"/>
<evidence type="ECO:0000313" key="4">
    <source>
        <dbReference type="RefSeq" id="XP_027332974.1"/>
    </source>
</evidence>
<gene>
    <name evidence="4" type="primary">LOC113847875</name>
</gene>
<dbReference type="Proteomes" id="UP000694853">
    <property type="component" value="Unplaced"/>
</dbReference>
<dbReference type="Gene3D" id="3.40.50.10140">
    <property type="entry name" value="Toll/interleukin-1 receptor homology (TIR) domain"/>
    <property type="match status" value="2"/>
</dbReference>
<dbReference type="FunFam" id="3.40.50.10140:FF:000007">
    <property type="entry name" value="Disease resistance protein (TIR-NBS-LRR class)"/>
    <property type="match status" value="1"/>
</dbReference>
<dbReference type="InterPro" id="IPR000157">
    <property type="entry name" value="TIR_dom"/>
</dbReference>
<dbReference type="PANTHER" id="PTHR32009:SF145">
    <property type="entry name" value="NB-ARC DOMAIN PROTEIN"/>
    <property type="match status" value="1"/>
</dbReference>
<protein>
    <submittedName>
        <fullName evidence="4">Probable disease resistance protein RPP1</fullName>
    </submittedName>
</protein>
<dbReference type="RefSeq" id="XP_027332974.1">
    <property type="nucleotide sequence ID" value="XM_027477173.1"/>
</dbReference>
<dbReference type="AlphaFoldDB" id="A0A8B8JNX3"/>
<dbReference type="InterPro" id="IPR035897">
    <property type="entry name" value="Toll_tir_struct_dom_sf"/>
</dbReference>
<keyword evidence="3" id="KW-1185">Reference proteome</keyword>
<feature type="domain" description="TIR" evidence="2">
    <location>
        <begin position="183"/>
        <end position="350"/>
    </location>
</feature>
<keyword evidence="1" id="KW-0520">NAD</keyword>
<accession>A0A8B8JNX3</accession>
<evidence type="ECO:0000256" key="1">
    <source>
        <dbReference type="ARBA" id="ARBA00023027"/>
    </source>
</evidence>
<feature type="domain" description="TIR" evidence="2">
    <location>
        <begin position="15"/>
        <end position="182"/>
    </location>
</feature>
<evidence type="ECO:0000313" key="3">
    <source>
        <dbReference type="Proteomes" id="UP000694853"/>
    </source>
</evidence>
<dbReference type="GeneID" id="113847875"/>
<evidence type="ECO:0000259" key="2">
    <source>
        <dbReference type="PROSITE" id="PS50104"/>
    </source>
</evidence>
<name>A0A8B8JNX3_ABRPR</name>
<dbReference type="PROSITE" id="PS50104">
    <property type="entry name" value="TIR"/>
    <property type="match status" value="2"/>
</dbReference>
<dbReference type="GO" id="GO:0007165">
    <property type="term" value="P:signal transduction"/>
    <property type="evidence" value="ECO:0007669"/>
    <property type="project" value="InterPro"/>
</dbReference>
<proteinExistence type="predicted"/>
<sequence length="363" mass="42537">MENREDDATSTETDFRYDVYLSFKGETRQGFTGNLYNALRQKRFRTFMYDEGTQNGEQISPSHSKAIEQSRIIIVVFSEKYAYSRSCLEELVKIVECMKTNNKLVWPIFYKVAPDDVRKQKQYYEKAMNIHEKKFGKGSEKVQKWRSALTEAANVSEIKPFGAAGYEYQYIERIVEIVAESLPRYNIFLSFRGKDTRYSFTGFLYDALRREGFKTFMDEVELEGGDQIPSSLIREIERSRLSIVVLSKHFAYSSWCLDELFKILECMKIKNHLVWPIFYKVDPSDVRYQKNSYDEAMTTLEEKHGKNSDKVLKWRSALFEVANLKGWHLETGQYEYECIEKIVKKAIDNDNQLCISSPCSSTE</sequence>
<reference evidence="3" key="1">
    <citation type="journal article" date="2019" name="Toxins">
        <title>Detection of Abrin-Like and Prepropulchellin-Like Toxin Genes and Transcripts Using Whole Genome Sequencing and Full-Length Transcript Sequencing of Abrus precatorius.</title>
        <authorList>
            <person name="Hovde B.T."/>
            <person name="Daligault H.E."/>
            <person name="Hanschen E.R."/>
            <person name="Kunde Y.A."/>
            <person name="Johnson M.B."/>
            <person name="Starkenburg S.R."/>
            <person name="Johnson S.L."/>
        </authorList>
    </citation>
    <scope>NUCLEOTIDE SEQUENCE [LARGE SCALE GENOMIC DNA]</scope>
</reference>
<dbReference type="SMART" id="SM00255">
    <property type="entry name" value="TIR"/>
    <property type="match status" value="2"/>
</dbReference>
<dbReference type="OrthoDB" id="6160824at2759"/>
<dbReference type="Pfam" id="PF01582">
    <property type="entry name" value="TIR"/>
    <property type="match status" value="2"/>
</dbReference>
<dbReference type="PANTHER" id="PTHR32009">
    <property type="entry name" value="TMV RESISTANCE PROTEIN N-LIKE"/>
    <property type="match status" value="1"/>
</dbReference>
<organism evidence="3 4">
    <name type="scientific">Abrus precatorius</name>
    <name type="common">Indian licorice</name>
    <name type="synonym">Glycine abrus</name>
    <dbReference type="NCBI Taxonomy" id="3816"/>
    <lineage>
        <taxon>Eukaryota</taxon>
        <taxon>Viridiplantae</taxon>
        <taxon>Streptophyta</taxon>
        <taxon>Embryophyta</taxon>
        <taxon>Tracheophyta</taxon>
        <taxon>Spermatophyta</taxon>
        <taxon>Magnoliopsida</taxon>
        <taxon>eudicotyledons</taxon>
        <taxon>Gunneridae</taxon>
        <taxon>Pentapetalae</taxon>
        <taxon>rosids</taxon>
        <taxon>fabids</taxon>
        <taxon>Fabales</taxon>
        <taxon>Fabaceae</taxon>
        <taxon>Papilionoideae</taxon>
        <taxon>50 kb inversion clade</taxon>
        <taxon>NPAAA clade</taxon>
        <taxon>indigoferoid/millettioid clade</taxon>
        <taxon>Abreae</taxon>
        <taxon>Abrus</taxon>
    </lineage>
</organism>
<dbReference type="SUPFAM" id="SSF52200">
    <property type="entry name" value="Toll/Interleukin receptor TIR domain"/>
    <property type="match status" value="2"/>
</dbReference>
<reference evidence="4" key="2">
    <citation type="submission" date="2025-08" db="UniProtKB">
        <authorList>
            <consortium name="RefSeq"/>
        </authorList>
    </citation>
    <scope>IDENTIFICATION</scope>
    <source>
        <tissue evidence="4">Young leaves</tissue>
    </source>
</reference>